<accession>A0A4Z0M3N0</accession>
<comment type="catalytic activity">
    <reaction evidence="11">
        <text>8-oxo-GTP + H2O = 8-oxo-GMP + diphosphate + H(+)</text>
        <dbReference type="Rhea" id="RHEA:67616"/>
        <dbReference type="ChEBI" id="CHEBI:15377"/>
        <dbReference type="ChEBI" id="CHEBI:15378"/>
        <dbReference type="ChEBI" id="CHEBI:33019"/>
        <dbReference type="ChEBI" id="CHEBI:143553"/>
        <dbReference type="ChEBI" id="CHEBI:145694"/>
    </reaction>
</comment>
<keyword evidence="3" id="KW-0515">Mutator protein</keyword>
<dbReference type="RefSeq" id="WP_135442546.1">
    <property type="nucleotide sequence ID" value="NZ_SRLE01000006.1"/>
</dbReference>
<dbReference type="GO" id="GO:0046872">
    <property type="term" value="F:metal ion binding"/>
    <property type="evidence" value="ECO:0007669"/>
    <property type="project" value="UniProtKB-KW"/>
</dbReference>
<keyword evidence="7" id="KW-0378">Hydrolase</keyword>
<dbReference type="GO" id="GO:0044716">
    <property type="term" value="F:8-oxo-GDP phosphatase activity"/>
    <property type="evidence" value="ECO:0007669"/>
    <property type="project" value="TreeGrafter"/>
</dbReference>
<evidence type="ECO:0000256" key="17">
    <source>
        <dbReference type="PIRSR" id="PIRSR603561-1"/>
    </source>
</evidence>
<dbReference type="SUPFAM" id="SSF55811">
    <property type="entry name" value="Nudix"/>
    <property type="match status" value="1"/>
</dbReference>
<evidence type="ECO:0000256" key="4">
    <source>
        <dbReference type="ARBA" id="ARBA00022705"/>
    </source>
</evidence>
<dbReference type="InterPro" id="IPR003561">
    <property type="entry name" value="Mutator_MutT"/>
</dbReference>
<dbReference type="AlphaFoldDB" id="A0A4Z0M3N0"/>
<dbReference type="InterPro" id="IPR015797">
    <property type="entry name" value="NUDIX_hydrolase-like_dom_sf"/>
</dbReference>
<evidence type="ECO:0000256" key="6">
    <source>
        <dbReference type="ARBA" id="ARBA00022763"/>
    </source>
</evidence>
<evidence type="ECO:0000256" key="10">
    <source>
        <dbReference type="ARBA" id="ARBA00035861"/>
    </source>
</evidence>
<feature type="binding site" evidence="17">
    <location>
        <position position="34"/>
    </location>
    <ligand>
        <name>8-oxo-dGTP</name>
        <dbReference type="ChEBI" id="CHEBI:77896"/>
    </ligand>
</feature>
<dbReference type="InterPro" id="IPR047127">
    <property type="entry name" value="MutT-like"/>
</dbReference>
<evidence type="ECO:0000256" key="1">
    <source>
        <dbReference type="ARBA" id="ARBA00001946"/>
    </source>
</evidence>
<sequence>MSAGSDAAAVHVAVAVILDTDGRVLLTRRADDAHQGGLWEFPGGKLEAGESLAEGLGRELREELGIQPTRTSALLEVRHDYGDKQVLLDVHVVWEFAGEPRALEGQPMRWVDVGQLREHAFPAANQPIVAAVELLSLPAASTGGDAGQ</sequence>
<feature type="binding site" evidence="18">
    <location>
        <position position="43"/>
    </location>
    <ligand>
        <name>Mg(2+)</name>
        <dbReference type="ChEBI" id="CHEBI:18420"/>
    </ligand>
</feature>
<feature type="binding site" evidence="17">
    <location>
        <position position="29"/>
    </location>
    <ligand>
        <name>8-oxo-dGTP</name>
        <dbReference type="ChEBI" id="CHEBI:77896"/>
    </ligand>
</feature>
<comment type="catalytic activity">
    <reaction evidence="10">
        <text>8-oxo-dGTP + H2O = 8-oxo-dGMP + diphosphate + H(+)</text>
        <dbReference type="Rhea" id="RHEA:31575"/>
        <dbReference type="ChEBI" id="CHEBI:15377"/>
        <dbReference type="ChEBI" id="CHEBI:15378"/>
        <dbReference type="ChEBI" id="CHEBI:33019"/>
        <dbReference type="ChEBI" id="CHEBI:63224"/>
        <dbReference type="ChEBI" id="CHEBI:77896"/>
        <dbReference type="EC" id="3.6.1.55"/>
    </reaction>
</comment>
<dbReference type="PANTHER" id="PTHR47707">
    <property type="entry name" value="8-OXO-DGTP DIPHOSPHATASE"/>
    <property type="match status" value="1"/>
</dbReference>
<dbReference type="Proteomes" id="UP000298050">
    <property type="component" value="Unassembled WGS sequence"/>
</dbReference>
<evidence type="ECO:0000256" key="15">
    <source>
        <dbReference type="ARBA" id="ARBA00041979"/>
    </source>
</evidence>
<evidence type="ECO:0000256" key="14">
    <source>
        <dbReference type="ARBA" id="ARBA00041592"/>
    </source>
</evidence>
<evidence type="ECO:0000256" key="16">
    <source>
        <dbReference type="ARBA" id="ARBA00042798"/>
    </source>
</evidence>
<dbReference type="Gene3D" id="3.90.79.10">
    <property type="entry name" value="Nucleoside Triphosphate Pyrophosphohydrolase"/>
    <property type="match status" value="1"/>
</dbReference>
<dbReference type="InterPro" id="IPR020476">
    <property type="entry name" value="Nudix_hydrolase"/>
</dbReference>
<evidence type="ECO:0000313" key="21">
    <source>
        <dbReference type="Proteomes" id="UP000298050"/>
    </source>
</evidence>
<dbReference type="PROSITE" id="PS00893">
    <property type="entry name" value="NUDIX_BOX"/>
    <property type="match status" value="1"/>
</dbReference>
<evidence type="ECO:0000256" key="18">
    <source>
        <dbReference type="PIRSR" id="PIRSR603561-2"/>
    </source>
</evidence>
<organism evidence="20 21">
    <name type="scientific">Mangrovimicrobium sediminis</name>
    <dbReference type="NCBI Taxonomy" id="2562682"/>
    <lineage>
        <taxon>Bacteria</taxon>
        <taxon>Pseudomonadati</taxon>
        <taxon>Pseudomonadota</taxon>
        <taxon>Gammaproteobacteria</taxon>
        <taxon>Cellvibrionales</taxon>
        <taxon>Halieaceae</taxon>
        <taxon>Mangrovimicrobium</taxon>
    </lineage>
</organism>
<proteinExistence type="inferred from homology"/>
<dbReference type="Pfam" id="PF14815">
    <property type="entry name" value="NUDIX_4"/>
    <property type="match status" value="1"/>
</dbReference>
<evidence type="ECO:0000259" key="19">
    <source>
        <dbReference type="PROSITE" id="PS51462"/>
    </source>
</evidence>
<dbReference type="NCBIfam" id="TIGR00586">
    <property type="entry name" value="mutt"/>
    <property type="match status" value="1"/>
</dbReference>
<evidence type="ECO:0000256" key="12">
    <source>
        <dbReference type="ARBA" id="ARBA00038905"/>
    </source>
</evidence>
<evidence type="ECO:0000256" key="5">
    <source>
        <dbReference type="ARBA" id="ARBA00022723"/>
    </source>
</evidence>
<evidence type="ECO:0000256" key="3">
    <source>
        <dbReference type="ARBA" id="ARBA00022457"/>
    </source>
</evidence>
<dbReference type="GO" id="GO:0035539">
    <property type="term" value="F:8-oxo-7,8-dihydrodeoxyguanosine triphosphate pyrophosphatase activity"/>
    <property type="evidence" value="ECO:0007669"/>
    <property type="project" value="UniProtKB-EC"/>
</dbReference>
<keyword evidence="21" id="KW-1185">Reference proteome</keyword>
<comment type="similarity">
    <text evidence="2">Belongs to the Nudix hydrolase family.</text>
</comment>
<evidence type="ECO:0000256" key="13">
    <source>
        <dbReference type="ARBA" id="ARBA00040794"/>
    </source>
</evidence>
<dbReference type="GO" id="GO:0044715">
    <property type="term" value="F:8-oxo-dGDP phosphatase activity"/>
    <property type="evidence" value="ECO:0007669"/>
    <property type="project" value="TreeGrafter"/>
</dbReference>
<dbReference type="GO" id="GO:0006281">
    <property type="term" value="P:DNA repair"/>
    <property type="evidence" value="ECO:0007669"/>
    <property type="project" value="UniProtKB-KW"/>
</dbReference>
<keyword evidence="4" id="KW-0235">DNA replication</keyword>
<dbReference type="EC" id="3.6.1.55" evidence="12"/>
<dbReference type="PANTHER" id="PTHR47707:SF1">
    <property type="entry name" value="NUDIX HYDROLASE FAMILY PROTEIN"/>
    <property type="match status" value="1"/>
</dbReference>
<feature type="binding site" evidence="18">
    <location>
        <position position="63"/>
    </location>
    <ligand>
        <name>Mg(2+)</name>
        <dbReference type="ChEBI" id="CHEBI:18420"/>
    </ligand>
</feature>
<evidence type="ECO:0000313" key="20">
    <source>
        <dbReference type="EMBL" id="TGD74056.1"/>
    </source>
</evidence>
<dbReference type="FunFam" id="3.90.79.10:FF:000014">
    <property type="entry name" value="8-oxo-dGTP diphosphatase MutT"/>
    <property type="match status" value="1"/>
</dbReference>
<dbReference type="GO" id="GO:0006260">
    <property type="term" value="P:DNA replication"/>
    <property type="evidence" value="ECO:0007669"/>
    <property type="project" value="UniProtKB-KW"/>
</dbReference>
<feature type="binding site" evidence="17">
    <location>
        <position position="125"/>
    </location>
    <ligand>
        <name>8-oxo-dGTP</name>
        <dbReference type="ChEBI" id="CHEBI:77896"/>
    </ligand>
</feature>
<evidence type="ECO:0000256" key="9">
    <source>
        <dbReference type="ARBA" id="ARBA00023204"/>
    </source>
</evidence>
<evidence type="ECO:0000256" key="2">
    <source>
        <dbReference type="ARBA" id="ARBA00005582"/>
    </source>
</evidence>
<keyword evidence="9" id="KW-0234">DNA repair</keyword>
<dbReference type="PROSITE" id="PS51462">
    <property type="entry name" value="NUDIX"/>
    <property type="match status" value="1"/>
</dbReference>
<dbReference type="GO" id="GO:0008413">
    <property type="term" value="F:8-oxo-7,8-dihydroguanosine triphosphate pyrophosphatase activity"/>
    <property type="evidence" value="ECO:0007669"/>
    <property type="project" value="InterPro"/>
</dbReference>
<reference evidence="20 21" key="1">
    <citation type="submission" date="2019-04" db="EMBL/GenBank/DDBJ databases">
        <title>Taxonomy of novel Haliea sp. from mangrove soil of West Coast of India.</title>
        <authorList>
            <person name="Verma A."/>
            <person name="Kumar P."/>
            <person name="Krishnamurthi S."/>
        </authorList>
    </citation>
    <scope>NUCLEOTIDE SEQUENCE [LARGE SCALE GENOMIC DNA]</scope>
    <source>
        <strain evidence="20 21">SAOS-164</strain>
    </source>
</reference>
<name>A0A4Z0M3N0_9GAMM</name>
<gene>
    <name evidence="20" type="primary">mutT</name>
    <name evidence="20" type="ORF">E4634_07915</name>
</gene>
<dbReference type="InterPro" id="IPR029119">
    <property type="entry name" value="MutY_C"/>
</dbReference>
<evidence type="ECO:0000256" key="8">
    <source>
        <dbReference type="ARBA" id="ARBA00022842"/>
    </source>
</evidence>
<dbReference type="InterPro" id="IPR000086">
    <property type="entry name" value="NUDIX_hydrolase_dom"/>
</dbReference>
<dbReference type="PRINTS" id="PR00502">
    <property type="entry name" value="NUDIXFAMILY"/>
</dbReference>
<evidence type="ECO:0000256" key="7">
    <source>
        <dbReference type="ARBA" id="ARBA00022801"/>
    </source>
</evidence>
<feature type="domain" description="Nudix hydrolase" evidence="19">
    <location>
        <begin position="9"/>
        <end position="136"/>
    </location>
</feature>
<evidence type="ECO:0000256" key="11">
    <source>
        <dbReference type="ARBA" id="ARBA00036904"/>
    </source>
</evidence>
<keyword evidence="6" id="KW-0227">DNA damage</keyword>
<dbReference type="CDD" id="cd03425">
    <property type="entry name" value="NUDIX_MutT_NudA_like"/>
    <property type="match status" value="1"/>
</dbReference>
<protein>
    <recommendedName>
        <fullName evidence="13">8-oxo-dGTP diphosphatase</fullName>
        <ecNumber evidence="12">3.6.1.55</ecNumber>
    </recommendedName>
    <alternativeName>
        <fullName evidence="16">7,8-dihydro-8-oxoguanine-triphosphatase</fullName>
    </alternativeName>
    <alternativeName>
        <fullName evidence="15">Mutator protein MutT</fullName>
    </alternativeName>
    <alternativeName>
        <fullName evidence="14">dGTP pyrophosphohydrolase</fullName>
    </alternativeName>
</protein>
<keyword evidence="5 18" id="KW-0479">Metal-binding</keyword>
<comment type="caution">
    <text evidence="20">The sequence shown here is derived from an EMBL/GenBank/DDBJ whole genome shotgun (WGS) entry which is preliminary data.</text>
</comment>
<keyword evidence="8 18" id="KW-0460">Magnesium</keyword>
<dbReference type="OrthoDB" id="9810648at2"/>
<dbReference type="EMBL" id="SRLE01000006">
    <property type="protein sequence ID" value="TGD74056.1"/>
    <property type="molecule type" value="Genomic_DNA"/>
</dbReference>
<feature type="binding site" evidence="17">
    <location>
        <begin position="40"/>
        <end position="43"/>
    </location>
    <ligand>
        <name>8-oxo-dGTP</name>
        <dbReference type="ChEBI" id="CHEBI:77896"/>
    </ligand>
</feature>
<comment type="cofactor">
    <cofactor evidence="1 18">
        <name>Mg(2+)</name>
        <dbReference type="ChEBI" id="CHEBI:18420"/>
    </cofactor>
</comment>
<dbReference type="InterPro" id="IPR020084">
    <property type="entry name" value="NUDIX_hydrolase_CS"/>
</dbReference>